<dbReference type="EMBL" id="CP047628">
    <property type="protein sequence ID" value="QIW58279.1"/>
    <property type="molecule type" value="Genomic_DNA"/>
</dbReference>
<name>A0A290QE37_9LACT</name>
<organism evidence="2 5">
    <name type="scientific">Pseudolactococcus raffinolactis</name>
    <dbReference type="NCBI Taxonomy" id="1366"/>
    <lineage>
        <taxon>Bacteria</taxon>
        <taxon>Bacillati</taxon>
        <taxon>Bacillota</taxon>
        <taxon>Bacilli</taxon>
        <taxon>Lactobacillales</taxon>
        <taxon>Streptococcaceae</taxon>
        <taxon>Pseudolactococcus</taxon>
    </lineage>
</organism>
<dbReference type="EMBL" id="CP047616">
    <property type="protein sequence ID" value="QIW53901.1"/>
    <property type="molecule type" value="Genomic_DNA"/>
</dbReference>
<reference evidence="4 5" key="1">
    <citation type="submission" date="2019-12" db="EMBL/GenBank/DDBJ databases">
        <title>Whole genome sequences of Lactococcus raffinolactis strains isolated from sewage.</title>
        <authorList>
            <person name="Ybazeta G."/>
            <person name="Ross M."/>
            <person name="Brabant-Kirwan D."/>
            <person name="Saleh M."/>
            <person name="Dillon J.A."/>
            <person name="Splinter K."/>
            <person name="Nokhbeh R."/>
        </authorList>
    </citation>
    <scope>NUCLEOTIDE SEQUENCE [LARGE SCALE GENOMIC DNA]</scope>
    <source>
        <strain evidence="3 4">Lr_19_14</strain>
        <strain evidence="2 5">Lr_19_5</strain>
    </source>
</reference>
<evidence type="ECO:0000313" key="2">
    <source>
        <dbReference type="EMBL" id="QIW53901.1"/>
    </source>
</evidence>
<keyword evidence="1" id="KW-0472">Membrane</keyword>
<gene>
    <name evidence="3" type="ORF">GU334_04905</name>
    <name evidence="2" type="ORF">GU336_06975</name>
</gene>
<feature type="transmembrane region" description="Helical" evidence="1">
    <location>
        <begin position="81"/>
        <end position="103"/>
    </location>
</feature>
<sequence length="115" mass="13054">MRDTITNDGVLNTVFTYLPGIVLILGGYLFIVFKNIQWNNPLSLLYKSEKQVVNEITGRIWVIGGISLSIFLTIIRPVHSPLLIIALYLLTIVVSFLITFVMIKMKKSKDKQSIK</sequence>
<dbReference type="Proteomes" id="UP000501945">
    <property type="component" value="Chromosome"/>
</dbReference>
<evidence type="ECO:0000313" key="5">
    <source>
        <dbReference type="Proteomes" id="UP000501945"/>
    </source>
</evidence>
<protein>
    <recommendedName>
        <fullName evidence="6">DUF3784 domain-containing protein</fullName>
    </recommendedName>
</protein>
<keyword evidence="4" id="KW-1185">Reference proteome</keyword>
<dbReference type="OrthoDB" id="3035643at2"/>
<evidence type="ECO:0000256" key="1">
    <source>
        <dbReference type="SAM" id="Phobius"/>
    </source>
</evidence>
<evidence type="ECO:0000313" key="3">
    <source>
        <dbReference type="EMBL" id="QIW58279.1"/>
    </source>
</evidence>
<dbReference type="RefSeq" id="WP_061775009.1">
    <property type="nucleotide sequence ID" value="NZ_BAAAXH010000071.1"/>
</dbReference>
<evidence type="ECO:0000313" key="4">
    <source>
        <dbReference type="Proteomes" id="UP000501558"/>
    </source>
</evidence>
<feature type="transmembrane region" description="Helical" evidence="1">
    <location>
        <begin position="56"/>
        <end position="75"/>
    </location>
</feature>
<dbReference type="KEGG" id="lrn:CMV25_09855"/>
<keyword evidence="1" id="KW-1133">Transmembrane helix</keyword>
<dbReference type="Proteomes" id="UP000501558">
    <property type="component" value="Chromosome"/>
</dbReference>
<feature type="transmembrane region" description="Helical" evidence="1">
    <location>
        <begin position="14"/>
        <end position="36"/>
    </location>
</feature>
<evidence type="ECO:0008006" key="6">
    <source>
        <dbReference type="Google" id="ProtNLM"/>
    </source>
</evidence>
<dbReference type="AlphaFoldDB" id="A0A290QE37"/>
<dbReference type="STRING" id="1348633.GCA_001591765_01524"/>
<keyword evidence="1" id="KW-0812">Transmembrane</keyword>
<accession>A0A290QE37</accession>
<proteinExistence type="predicted"/>